<organism evidence="1 2">
    <name type="scientific">Chromobacterium amazonense</name>
    <dbReference type="NCBI Taxonomy" id="1382803"/>
    <lineage>
        <taxon>Bacteria</taxon>
        <taxon>Pseudomonadati</taxon>
        <taxon>Pseudomonadota</taxon>
        <taxon>Betaproteobacteria</taxon>
        <taxon>Neisseriales</taxon>
        <taxon>Chromobacteriaceae</taxon>
        <taxon>Chromobacterium</taxon>
    </lineage>
</organism>
<dbReference type="Proteomes" id="UP001224516">
    <property type="component" value="Unassembled WGS sequence"/>
</dbReference>
<dbReference type="InterPro" id="IPR016181">
    <property type="entry name" value="Acyl_CoA_acyltransferase"/>
</dbReference>
<gene>
    <name evidence="1" type="ORF">QCL97_012665</name>
</gene>
<evidence type="ECO:0000313" key="2">
    <source>
        <dbReference type="Proteomes" id="UP001224516"/>
    </source>
</evidence>
<keyword evidence="2" id="KW-1185">Reference proteome</keyword>
<dbReference type="EMBL" id="JAVFJF020000024">
    <property type="protein sequence ID" value="MEJ8675580.1"/>
    <property type="molecule type" value="Genomic_DNA"/>
</dbReference>
<comment type="caution">
    <text evidence="1">The sequence shown here is derived from an EMBL/GenBank/DDBJ whole genome shotgun (WGS) entry which is preliminary data.</text>
</comment>
<protein>
    <recommendedName>
        <fullName evidence="3">N-acetyltransferase domain-containing protein</fullName>
    </recommendedName>
</protein>
<proteinExistence type="predicted"/>
<reference evidence="1 2" key="1">
    <citation type="submission" date="2023-12" db="EMBL/GenBank/DDBJ databases">
        <title>Evaluation and characterization of a potential secondary metabolite violacein from indigenous Chromobacterium amazonense SAM215.</title>
        <authorList>
            <person name="Tarafdar M.R."/>
            <person name="Abedin S.M."/>
            <person name="Atiqua A."/>
            <person name="Saha A."/>
            <person name="Khan S.N."/>
        </authorList>
    </citation>
    <scope>NUCLEOTIDE SEQUENCE [LARGE SCALE GENOMIC DNA]</scope>
    <source>
        <strain evidence="1 2">SAM215</strain>
    </source>
</reference>
<evidence type="ECO:0008006" key="3">
    <source>
        <dbReference type="Google" id="ProtNLM"/>
    </source>
</evidence>
<dbReference type="SUPFAM" id="SSF55729">
    <property type="entry name" value="Acyl-CoA N-acyltransferases (Nat)"/>
    <property type="match status" value="1"/>
</dbReference>
<evidence type="ECO:0000313" key="1">
    <source>
        <dbReference type="EMBL" id="MEJ8675580.1"/>
    </source>
</evidence>
<name>A0ABU8V559_9NEIS</name>
<dbReference type="RefSeq" id="WP_307911547.1">
    <property type="nucleotide sequence ID" value="NZ_JAVFJF020000024.1"/>
</dbReference>
<sequence length="235" mass="26447">MQFFNGEGISQEVLEMELKRPDVYVWVGMLDHNKLIAIHRGLVWGGYLLLKGVAVSKKWQGSIAALQLASFMLSHAKLFGLKGVAAWVEPSKPERFLSERLKIKPHGQFLHRYSIPFHNLNCSPSYTEKIILSGRESFTFDKSPLVDDIFMSSGTDISWIFDNGRLVLSANPCGHVSQLSNVINKFSPLAKDIGAKALEVFIPAVDLMSSVEILRYQVQRLSRTPVRLGIRTFEN</sequence>
<accession>A0ABU8V559</accession>